<dbReference type="Proteomes" id="UP000295724">
    <property type="component" value="Unassembled WGS sequence"/>
</dbReference>
<dbReference type="Pfam" id="PF02569">
    <property type="entry name" value="Pantoate_ligase"/>
    <property type="match status" value="1"/>
</dbReference>
<comment type="function">
    <text evidence="12 13">Catalyzes the condensation of pantoate with beta-alanine in an ATP-dependent reaction via a pantoyl-adenylate intermediate.</text>
</comment>
<proteinExistence type="inferred from homology"/>
<dbReference type="GO" id="GO:0004592">
    <property type="term" value="F:pantoate-beta-alanine ligase activity"/>
    <property type="evidence" value="ECO:0007669"/>
    <property type="project" value="UniProtKB-UniRule"/>
</dbReference>
<dbReference type="EC" id="6.3.2.1" evidence="4 13"/>
<accession>A0A4R6XMM8</accession>
<evidence type="ECO:0000256" key="13">
    <source>
        <dbReference type="HAMAP-Rule" id="MF_00158"/>
    </source>
</evidence>
<comment type="subunit">
    <text evidence="13">Homodimer.</text>
</comment>
<name>A0A4R6XMM8_9GAMM</name>
<dbReference type="NCBIfam" id="TIGR00018">
    <property type="entry name" value="panC"/>
    <property type="match status" value="1"/>
</dbReference>
<keyword evidence="15" id="KW-1185">Reference proteome</keyword>
<feature type="binding site" evidence="13">
    <location>
        <begin position="27"/>
        <end position="34"/>
    </location>
    <ligand>
        <name>ATP</name>
        <dbReference type="ChEBI" id="CHEBI:30616"/>
    </ligand>
</feature>
<comment type="similarity">
    <text evidence="3 13">Belongs to the pantothenate synthetase family.</text>
</comment>
<dbReference type="SUPFAM" id="SSF52374">
    <property type="entry name" value="Nucleotidylyl transferase"/>
    <property type="match status" value="1"/>
</dbReference>
<evidence type="ECO:0000256" key="7">
    <source>
        <dbReference type="ARBA" id="ARBA00022598"/>
    </source>
</evidence>
<comment type="caution">
    <text evidence="14">The sequence shown here is derived from an EMBL/GenBank/DDBJ whole genome shotgun (WGS) entry which is preliminary data.</text>
</comment>
<dbReference type="CDD" id="cd00560">
    <property type="entry name" value="PanC"/>
    <property type="match status" value="1"/>
</dbReference>
<keyword evidence="9 13" id="KW-0547">Nucleotide-binding</keyword>
<dbReference type="EMBL" id="SNZB01000003">
    <property type="protein sequence ID" value="TDR20856.1"/>
    <property type="molecule type" value="Genomic_DNA"/>
</dbReference>
<evidence type="ECO:0000256" key="6">
    <source>
        <dbReference type="ARBA" id="ARBA00022490"/>
    </source>
</evidence>
<dbReference type="GO" id="GO:0005524">
    <property type="term" value="F:ATP binding"/>
    <property type="evidence" value="ECO:0007669"/>
    <property type="project" value="UniProtKB-KW"/>
</dbReference>
<dbReference type="UniPathway" id="UPA00028">
    <property type="reaction ID" value="UER00005"/>
</dbReference>
<dbReference type="HAMAP" id="MF_00158">
    <property type="entry name" value="PanC"/>
    <property type="match status" value="1"/>
</dbReference>
<keyword evidence="7 13" id="KW-0436">Ligase</keyword>
<feature type="binding site" evidence="13">
    <location>
        <begin position="181"/>
        <end position="184"/>
    </location>
    <ligand>
        <name>ATP</name>
        <dbReference type="ChEBI" id="CHEBI:30616"/>
    </ligand>
</feature>
<comment type="pathway">
    <text evidence="2 13">Cofactor biosynthesis; (R)-pantothenate biosynthesis; (R)-pantothenate from (R)-pantoate and beta-alanine: step 1/1.</text>
</comment>
<dbReference type="PANTHER" id="PTHR21299">
    <property type="entry name" value="CYTIDYLATE KINASE/PANTOATE-BETA-ALANINE LIGASE"/>
    <property type="match status" value="1"/>
</dbReference>
<comment type="catalytic activity">
    <reaction evidence="11 13">
        <text>(R)-pantoate + beta-alanine + ATP = (R)-pantothenate + AMP + diphosphate + H(+)</text>
        <dbReference type="Rhea" id="RHEA:10912"/>
        <dbReference type="ChEBI" id="CHEBI:15378"/>
        <dbReference type="ChEBI" id="CHEBI:15980"/>
        <dbReference type="ChEBI" id="CHEBI:29032"/>
        <dbReference type="ChEBI" id="CHEBI:30616"/>
        <dbReference type="ChEBI" id="CHEBI:33019"/>
        <dbReference type="ChEBI" id="CHEBI:57966"/>
        <dbReference type="ChEBI" id="CHEBI:456215"/>
        <dbReference type="EC" id="6.3.2.1"/>
    </reaction>
</comment>
<dbReference type="InterPro" id="IPR014729">
    <property type="entry name" value="Rossmann-like_a/b/a_fold"/>
</dbReference>
<evidence type="ECO:0000313" key="15">
    <source>
        <dbReference type="Proteomes" id="UP000295724"/>
    </source>
</evidence>
<evidence type="ECO:0000256" key="12">
    <source>
        <dbReference type="ARBA" id="ARBA00055042"/>
    </source>
</evidence>
<feature type="binding site" evidence="13">
    <location>
        <position position="58"/>
    </location>
    <ligand>
        <name>beta-alanine</name>
        <dbReference type="ChEBI" id="CHEBI:57966"/>
    </ligand>
</feature>
<evidence type="ECO:0000313" key="14">
    <source>
        <dbReference type="EMBL" id="TDR20856.1"/>
    </source>
</evidence>
<feature type="active site" description="Proton donor" evidence="13">
    <location>
        <position position="34"/>
    </location>
</feature>
<feature type="binding site" evidence="13">
    <location>
        <begin position="144"/>
        <end position="147"/>
    </location>
    <ligand>
        <name>ATP</name>
        <dbReference type="ChEBI" id="CHEBI:30616"/>
    </ligand>
</feature>
<dbReference type="GO" id="GO:0005829">
    <property type="term" value="C:cytosol"/>
    <property type="evidence" value="ECO:0007669"/>
    <property type="project" value="TreeGrafter"/>
</dbReference>
<dbReference type="PANTHER" id="PTHR21299:SF1">
    <property type="entry name" value="PANTOATE--BETA-ALANINE LIGASE"/>
    <property type="match status" value="1"/>
</dbReference>
<dbReference type="Gene3D" id="3.30.1300.10">
    <property type="entry name" value="Pantoate-beta-alanine ligase, C-terminal domain"/>
    <property type="match status" value="1"/>
</dbReference>
<comment type="subcellular location">
    <subcellularLocation>
        <location evidence="1 13">Cytoplasm</location>
    </subcellularLocation>
</comment>
<evidence type="ECO:0000256" key="4">
    <source>
        <dbReference type="ARBA" id="ARBA00012219"/>
    </source>
</evidence>
<evidence type="ECO:0000256" key="2">
    <source>
        <dbReference type="ARBA" id="ARBA00004990"/>
    </source>
</evidence>
<evidence type="ECO:0000256" key="11">
    <source>
        <dbReference type="ARBA" id="ARBA00048258"/>
    </source>
</evidence>
<keyword evidence="8 13" id="KW-0566">Pantothenate biosynthesis</keyword>
<evidence type="ECO:0000256" key="8">
    <source>
        <dbReference type="ARBA" id="ARBA00022655"/>
    </source>
</evidence>
<dbReference type="InterPro" id="IPR042176">
    <property type="entry name" value="Pantoate_ligase_C"/>
</dbReference>
<sequence length="257" mass="28532">MLRIDSIDAWQAYRKNVDGDIGLVPTMGALHAGHLSLVNAAKSSNEHVVVSIFVNPTQFNQANDFEKYPNTLDEDLSQLAQSGVDAVFMPTFELMYPDNYIYQLTEKDLSTQFCGAHRPGHFDGVLTVVMKLLNLVQPNQAFFGEKDFQQLALIKGMVKAFFINTQIVSCPIVREADGLAMSSRNLRLSAIERKVAPQLYATLNSDSTLKEKTEHLNTIGFDVDYLAVMGDRLLVAATLGEIRLIDNVPYDMPGDKA</sequence>
<gene>
    <name evidence="13" type="primary">panC</name>
    <name evidence="14" type="ORF">C8D91_1834</name>
</gene>
<keyword evidence="10 13" id="KW-0067">ATP-binding</keyword>
<protein>
    <recommendedName>
        <fullName evidence="5 13">Pantothenate synthetase</fullName>
        <shortName evidence="13">PS</shortName>
        <ecNumber evidence="4 13">6.3.2.1</ecNumber>
    </recommendedName>
    <alternativeName>
        <fullName evidence="13">Pantoate--beta-alanine ligase</fullName>
    </alternativeName>
    <alternativeName>
        <fullName evidence="13">Pantoate-activating enzyme</fullName>
    </alternativeName>
</protein>
<keyword evidence="6 13" id="KW-0963">Cytoplasm</keyword>
<dbReference type="GO" id="GO:0015940">
    <property type="term" value="P:pantothenate biosynthetic process"/>
    <property type="evidence" value="ECO:0007669"/>
    <property type="project" value="UniProtKB-UniRule"/>
</dbReference>
<dbReference type="FunFam" id="3.40.50.620:FF:000114">
    <property type="entry name" value="Pantothenate synthetase"/>
    <property type="match status" value="1"/>
</dbReference>
<dbReference type="InterPro" id="IPR004821">
    <property type="entry name" value="Cyt_trans-like"/>
</dbReference>
<evidence type="ECO:0000256" key="9">
    <source>
        <dbReference type="ARBA" id="ARBA00022741"/>
    </source>
</evidence>
<dbReference type="OrthoDB" id="9773087at2"/>
<evidence type="ECO:0000256" key="3">
    <source>
        <dbReference type="ARBA" id="ARBA00009256"/>
    </source>
</evidence>
<dbReference type="RefSeq" id="WP_099018678.1">
    <property type="nucleotide sequence ID" value="NZ_NIHB01000001.1"/>
</dbReference>
<dbReference type="NCBIfam" id="TIGR00125">
    <property type="entry name" value="cyt_tran_rel"/>
    <property type="match status" value="1"/>
</dbReference>
<feature type="binding site" evidence="13">
    <location>
        <position position="150"/>
    </location>
    <ligand>
        <name>(R)-pantoate</name>
        <dbReference type="ChEBI" id="CHEBI:15980"/>
    </ligand>
</feature>
<comment type="miscellaneous">
    <text evidence="13">The reaction proceeds by a bi uni uni bi ping pong mechanism.</text>
</comment>
<feature type="binding site" evidence="13">
    <location>
        <position position="173"/>
    </location>
    <ligand>
        <name>ATP</name>
        <dbReference type="ChEBI" id="CHEBI:30616"/>
    </ligand>
</feature>
<feature type="binding site" evidence="13">
    <location>
        <position position="58"/>
    </location>
    <ligand>
        <name>(R)-pantoate</name>
        <dbReference type="ChEBI" id="CHEBI:15980"/>
    </ligand>
</feature>
<dbReference type="AlphaFoldDB" id="A0A4R6XMM8"/>
<evidence type="ECO:0000256" key="1">
    <source>
        <dbReference type="ARBA" id="ARBA00004496"/>
    </source>
</evidence>
<dbReference type="Gene3D" id="3.40.50.620">
    <property type="entry name" value="HUPs"/>
    <property type="match status" value="1"/>
</dbReference>
<reference evidence="14 15" key="1">
    <citation type="submission" date="2019-03" db="EMBL/GenBank/DDBJ databases">
        <title>Genomic Encyclopedia of Type Strains, Phase IV (KMG-IV): sequencing the most valuable type-strain genomes for metagenomic binning, comparative biology and taxonomic classification.</title>
        <authorList>
            <person name="Goeker M."/>
        </authorList>
    </citation>
    <scope>NUCLEOTIDE SEQUENCE [LARGE SCALE GENOMIC DNA]</scope>
    <source>
        <strain evidence="14 15">DSM 25488</strain>
    </source>
</reference>
<organism evidence="14 15">
    <name type="scientific">Marinicella litoralis</name>
    <dbReference type="NCBI Taxonomy" id="644220"/>
    <lineage>
        <taxon>Bacteria</taxon>
        <taxon>Pseudomonadati</taxon>
        <taxon>Pseudomonadota</taxon>
        <taxon>Gammaproteobacteria</taxon>
        <taxon>Lysobacterales</taxon>
        <taxon>Marinicellaceae</taxon>
        <taxon>Marinicella</taxon>
    </lineage>
</organism>
<evidence type="ECO:0000256" key="10">
    <source>
        <dbReference type="ARBA" id="ARBA00022840"/>
    </source>
</evidence>
<dbReference type="InterPro" id="IPR003721">
    <property type="entry name" value="Pantoate_ligase"/>
</dbReference>
<evidence type="ECO:0000256" key="5">
    <source>
        <dbReference type="ARBA" id="ARBA00014155"/>
    </source>
</evidence>